<accession>A0AAV8Q9A2</accession>
<feature type="region of interest" description="Disordered" evidence="8">
    <location>
        <begin position="69"/>
        <end position="104"/>
    </location>
</feature>
<dbReference type="AlphaFoldDB" id="A0AAV8Q9A2"/>
<dbReference type="PANTHER" id="PTHR31429">
    <property type="entry name" value="WRKY TRANSCRIPTION FACTOR 36-RELATED"/>
    <property type="match status" value="1"/>
</dbReference>
<dbReference type="InterPro" id="IPR003657">
    <property type="entry name" value="WRKY_dom"/>
</dbReference>
<evidence type="ECO:0000256" key="8">
    <source>
        <dbReference type="SAM" id="MobiDB-lite"/>
    </source>
</evidence>
<dbReference type="SUPFAM" id="SSF118290">
    <property type="entry name" value="WRKY DNA-binding domain"/>
    <property type="match status" value="1"/>
</dbReference>
<protein>
    <recommendedName>
        <fullName evidence="9">WRKY domain-containing protein</fullName>
    </recommendedName>
</protein>
<dbReference type="Gene3D" id="2.20.25.80">
    <property type="entry name" value="WRKY domain"/>
    <property type="match status" value="1"/>
</dbReference>
<dbReference type="PANTHER" id="PTHR31429:SF114">
    <property type="entry name" value="WRKY TRANSCRIPTION FACTOR WRKY71"/>
    <property type="match status" value="1"/>
</dbReference>
<evidence type="ECO:0000256" key="5">
    <source>
        <dbReference type="ARBA" id="ARBA00023163"/>
    </source>
</evidence>
<keyword evidence="5" id="KW-0804">Transcription</keyword>
<organism evidence="10 11">
    <name type="scientific">Ensete ventricosum</name>
    <name type="common">Abyssinian banana</name>
    <name type="synonym">Musa ensete</name>
    <dbReference type="NCBI Taxonomy" id="4639"/>
    <lineage>
        <taxon>Eukaryota</taxon>
        <taxon>Viridiplantae</taxon>
        <taxon>Streptophyta</taxon>
        <taxon>Embryophyta</taxon>
        <taxon>Tracheophyta</taxon>
        <taxon>Spermatophyta</taxon>
        <taxon>Magnoliopsida</taxon>
        <taxon>Liliopsida</taxon>
        <taxon>Zingiberales</taxon>
        <taxon>Musaceae</taxon>
        <taxon>Ensete</taxon>
    </lineage>
</organism>
<evidence type="ECO:0000313" key="11">
    <source>
        <dbReference type="Proteomes" id="UP001222027"/>
    </source>
</evidence>
<feature type="domain" description="WRKY" evidence="9">
    <location>
        <begin position="113"/>
        <end position="179"/>
    </location>
</feature>
<feature type="compositionally biased region" description="Basic and acidic residues" evidence="8">
    <location>
        <begin position="171"/>
        <end position="181"/>
    </location>
</feature>
<evidence type="ECO:0000313" key="10">
    <source>
        <dbReference type="EMBL" id="KAJ8509991.1"/>
    </source>
</evidence>
<proteinExistence type="inferred from homology"/>
<evidence type="ECO:0000256" key="3">
    <source>
        <dbReference type="ARBA" id="ARBA00023015"/>
    </source>
</evidence>
<gene>
    <name evidence="10" type="ORF">OPV22_000425</name>
</gene>
<keyword evidence="3" id="KW-0805">Transcription regulation</keyword>
<keyword evidence="11" id="KW-1185">Reference proteome</keyword>
<dbReference type="PROSITE" id="PS50811">
    <property type="entry name" value="WRKY"/>
    <property type="match status" value="1"/>
</dbReference>
<dbReference type="GO" id="GO:0005634">
    <property type="term" value="C:nucleus"/>
    <property type="evidence" value="ECO:0007669"/>
    <property type="project" value="UniProtKB-SubCell"/>
</dbReference>
<dbReference type="SMART" id="SM00774">
    <property type="entry name" value="WRKY"/>
    <property type="match status" value="1"/>
</dbReference>
<comment type="similarity">
    <text evidence="2">Belongs to the WRKY group II-a family.</text>
</comment>
<keyword evidence="6" id="KW-0539">Nucleus</keyword>
<evidence type="ECO:0000256" key="6">
    <source>
        <dbReference type="ARBA" id="ARBA00023242"/>
    </source>
</evidence>
<reference evidence="10 11" key="1">
    <citation type="submission" date="2022-12" db="EMBL/GenBank/DDBJ databases">
        <title>Chromosome-scale assembly of the Ensete ventricosum genome.</title>
        <authorList>
            <person name="Dussert Y."/>
            <person name="Stocks J."/>
            <person name="Wendawek A."/>
            <person name="Woldeyes F."/>
            <person name="Nichols R.A."/>
            <person name="Borrell J.S."/>
        </authorList>
    </citation>
    <scope>NUCLEOTIDE SEQUENCE [LARGE SCALE GENOMIC DNA]</scope>
    <source>
        <strain evidence="11">cv. Maze</strain>
        <tissue evidence="10">Seeds</tissue>
    </source>
</reference>
<dbReference type="InterPro" id="IPR044810">
    <property type="entry name" value="WRKY_plant"/>
</dbReference>
<name>A0AAV8Q9A2_ENSVE</name>
<keyword evidence="4" id="KW-0238">DNA-binding</keyword>
<feature type="region of interest" description="Disordered" evidence="8">
    <location>
        <begin position="169"/>
        <end position="213"/>
    </location>
</feature>
<dbReference type="GO" id="GO:0043565">
    <property type="term" value="F:sequence-specific DNA binding"/>
    <property type="evidence" value="ECO:0007669"/>
    <property type="project" value="InterPro"/>
</dbReference>
<evidence type="ECO:0000259" key="9">
    <source>
        <dbReference type="PROSITE" id="PS50811"/>
    </source>
</evidence>
<feature type="region of interest" description="Disordered" evidence="8">
    <location>
        <begin position="1"/>
        <end position="23"/>
    </location>
</feature>
<evidence type="ECO:0000256" key="7">
    <source>
        <dbReference type="SAM" id="Coils"/>
    </source>
</evidence>
<comment type="caution">
    <text evidence="10">The sequence shown here is derived from an EMBL/GenBank/DDBJ whole genome shotgun (WGS) entry which is preliminary data.</text>
</comment>
<dbReference type="GO" id="GO:0051707">
    <property type="term" value="P:response to other organism"/>
    <property type="evidence" value="ECO:0007669"/>
    <property type="project" value="UniProtKB-ARBA"/>
</dbReference>
<feature type="coiled-coil region" evidence="7">
    <location>
        <begin position="23"/>
        <end position="57"/>
    </location>
</feature>
<feature type="compositionally biased region" description="Basic and acidic residues" evidence="8">
    <location>
        <begin position="75"/>
        <end position="100"/>
    </location>
</feature>
<dbReference type="EMBL" id="JAQQAF010000001">
    <property type="protein sequence ID" value="KAJ8509991.1"/>
    <property type="molecule type" value="Genomic_DNA"/>
</dbReference>
<dbReference type="FunFam" id="2.20.25.80:FF:000008">
    <property type="entry name" value="WRKY transcription factor 40"/>
    <property type="match status" value="1"/>
</dbReference>
<dbReference type="InterPro" id="IPR036576">
    <property type="entry name" value="WRKY_dom_sf"/>
</dbReference>
<dbReference type="GO" id="GO:0003700">
    <property type="term" value="F:DNA-binding transcription factor activity"/>
    <property type="evidence" value="ECO:0007669"/>
    <property type="project" value="InterPro"/>
</dbReference>
<keyword evidence="7" id="KW-0175">Coiled coil</keyword>
<comment type="subcellular location">
    <subcellularLocation>
        <location evidence="1">Nucleus</location>
    </subcellularLocation>
</comment>
<evidence type="ECO:0000256" key="1">
    <source>
        <dbReference type="ARBA" id="ARBA00004123"/>
    </source>
</evidence>
<evidence type="ECO:0000256" key="4">
    <source>
        <dbReference type="ARBA" id="ARBA00023125"/>
    </source>
</evidence>
<evidence type="ECO:0000256" key="2">
    <source>
        <dbReference type="ARBA" id="ARBA00008189"/>
    </source>
</evidence>
<dbReference type="Proteomes" id="UP001222027">
    <property type="component" value="Unassembled WGS sequence"/>
</dbReference>
<sequence>MDLTSSVDLDLSIGSLPFDGEKLSAEENKKEALEAELGRANEENKRLKEMLSAMAASYTTLRSQMTRVVVPETSSCERDDARRSSSEELPKRVKEEERKPKVSKLFVLTDPSDSSLVVRDGYQWRKYGQKVTRDNPCPRAYFRCSFAPACPVKKKVQRSAEDASMLVATYEGEHSHGESSRPKAPHASGRKSAPAPPRRPQEAEPPDPQRSLVEQMAVSLTNDPDFRAALTAAISGRMSEPSPPPPPPK</sequence>
<dbReference type="Pfam" id="PF03106">
    <property type="entry name" value="WRKY"/>
    <property type="match status" value="1"/>
</dbReference>